<reference evidence="8 9" key="2">
    <citation type="journal article" date="2024" name="G3 (Bethesda)">
        <title>The genome of the cryopelagic Antarctic bald notothen, Trematomus borchgrevinki.</title>
        <authorList>
            <person name="Rayamajhi N."/>
            <person name="Rivera-Colon A.G."/>
            <person name="Minhas B.F."/>
            <person name="Cheng C.C."/>
            <person name="Catchen J.M."/>
        </authorList>
    </citation>
    <scope>NUCLEOTIDE SEQUENCE [LARGE SCALE GENOMIC DNA]</scope>
    <source>
        <strain evidence="8">AGRC-2024</strain>
    </source>
</reference>
<dbReference type="SMART" id="SM00980">
    <property type="entry name" value="THAP"/>
    <property type="match status" value="1"/>
</dbReference>
<evidence type="ECO:0000256" key="4">
    <source>
        <dbReference type="ARBA" id="ARBA00023125"/>
    </source>
</evidence>
<dbReference type="SUPFAM" id="SSF57716">
    <property type="entry name" value="Glucocorticoid receptor-like (DNA-binding domain)"/>
    <property type="match status" value="1"/>
</dbReference>
<dbReference type="AlphaFoldDB" id="A0ABD2H8X0"/>
<evidence type="ECO:0000313" key="9">
    <source>
        <dbReference type="Proteomes" id="UP001619887"/>
    </source>
</evidence>
<dbReference type="GO" id="GO:0008270">
    <property type="term" value="F:zinc ion binding"/>
    <property type="evidence" value="ECO:0007669"/>
    <property type="project" value="UniProtKB-KW"/>
</dbReference>
<dbReference type="PROSITE" id="PS50950">
    <property type="entry name" value="ZF_THAP"/>
    <property type="match status" value="1"/>
</dbReference>
<evidence type="ECO:0000259" key="7">
    <source>
        <dbReference type="PROSITE" id="PS50950"/>
    </source>
</evidence>
<name>A0ABD2H8X0_PAGBO</name>
<dbReference type="InterPro" id="IPR027805">
    <property type="entry name" value="Transposase_HTH_dom"/>
</dbReference>
<evidence type="ECO:0000256" key="2">
    <source>
        <dbReference type="ARBA" id="ARBA00022771"/>
    </source>
</evidence>
<evidence type="ECO:0000256" key="6">
    <source>
        <dbReference type="SAM" id="MobiDB-lite"/>
    </source>
</evidence>
<dbReference type="PANTHER" id="PTHR23080:SF133">
    <property type="entry name" value="SI:CH211-262I1.5-RELATED"/>
    <property type="match status" value="1"/>
</dbReference>
<accession>A0ABD2H8X0</accession>
<feature type="region of interest" description="Disordered" evidence="6">
    <location>
        <begin position="120"/>
        <end position="150"/>
    </location>
</feature>
<organism evidence="8 9">
    <name type="scientific">Pagothenia borchgrevinki</name>
    <name type="common">Bald rockcod</name>
    <name type="synonym">Trematomus borchgrevinki</name>
    <dbReference type="NCBI Taxonomy" id="8213"/>
    <lineage>
        <taxon>Eukaryota</taxon>
        <taxon>Metazoa</taxon>
        <taxon>Chordata</taxon>
        <taxon>Craniata</taxon>
        <taxon>Vertebrata</taxon>
        <taxon>Euteleostomi</taxon>
        <taxon>Actinopterygii</taxon>
        <taxon>Neopterygii</taxon>
        <taxon>Teleostei</taxon>
        <taxon>Neoteleostei</taxon>
        <taxon>Acanthomorphata</taxon>
        <taxon>Eupercaria</taxon>
        <taxon>Perciformes</taxon>
        <taxon>Notothenioidei</taxon>
        <taxon>Nototheniidae</taxon>
        <taxon>Pagothenia</taxon>
    </lineage>
</organism>
<dbReference type="Pfam" id="PF05485">
    <property type="entry name" value="THAP"/>
    <property type="match status" value="1"/>
</dbReference>
<dbReference type="Pfam" id="PF13613">
    <property type="entry name" value="HTH_Tnp_4"/>
    <property type="match status" value="1"/>
</dbReference>
<dbReference type="GO" id="GO:0003677">
    <property type="term" value="F:DNA binding"/>
    <property type="evidence" value="ECO:0007669"/>
    <property type="project" value="UniProtKB-UniRule"/>
</dbReference>
<evidence type="ECO:0000313" key="8">
    <source>
        <dbReference type="EMBL" id="KAL3062443.1"/>
    </source>
</evidence>
<dbReference type="Proteomes" id="UP001619887">
    <property type="component" value="Unassembled WGS sequence"/>
</dbReference>
<dbReference type="PANTHER" id="PTHR23080">
    <property type="entry name" value="THAP DOMAIN PROTEIN"/>
    <property type="match status" value="1"/>
</dbReference>
<keyword evidence="3" id="KW-0862">Zinc</keyword>
<gene>
    <name evidence="8" type="ORF">OYC64_002284</name>
</gene>
<dbReference type="InterPro" id="IPR006612">
    <property type="entry name" value="THAP_Znf"/>
</dbReference>
<evidence type="ECO:0000256" key="1">
    <source>
        <dbReference type="ARBA" id="ARBA00022723"/>
    </source>
</evidence>
<sequence>MVCCFAPGCSHKSSHGTCSFYRFPTDVVRRRVWTRVIRRADRKPGAHSRICSCHFPKGKEKMPVLFVAQNVVKLNREDHSYCLRGNDTQIQGIKEEATCLMTEEEADPFTQAANNEYLRPLSEDPQPLSEDDEKPTTSETVEEKLQSEQRHRMQLEIQLEESKAELKSLKDKQSYCRDRYSASQLSEKVLRMETGLPDRDTFRSVCEYFAHFEGSITYPAGWSPKTLSLEDQVFMTLMKLRHSYTHLHLAALFHCSITTVRNVIDTFIDILHKLLFMDTMKTVPSRKKNKTSLPSSFRLIRRMILDCTDITIAMPKQMDIQKEFSGV</sequence>
<evidence type="ECO:0000256" key="5">
    <source>
        <dbReference type="PROSITE-ProRule" id="PRU00309"/>
    </source>
</evidence>
<evidence type="ECO:0000256" key="3">
    <source>
        <dbReference type="ARBA" id="ARBA00022833"/>
    </source>
</evidence>
<keyword evidence="1" id="KW-0479">Metal-binding</keyword>
<protein>
    <recommendedName>
        <fullName evidence="7">THAP-type domain-containing protein</fullName>
    </recommendedName>
</protein>
<comment type="caution">
    <text evidence="8">The sequence shown here is derived from an EMBL/GenBank/DDBJ whole genome shotgun (WGS) entry which is preliminary data.</text>
</comment>
<proteinExistence type="predicted"/>
<keyword evidence="4 5" id="KW-0238">DNA-binding</keyword>
<feature type="domain" description="THAP-type" evidence="7">
    <location>
        <begin position="1"/>
        <end position="71"/>
    </location>
</feature>
<feature type="compositionally biased region" description="Basic and acidic residues" evidence="6">
    <location>
        <begin position="141"/>
        <end position="150"/>
    </location>
</feature>
<reference evidence="8 9" key="1">
    <citation type="journal article" date="2022" name="G3 (Bethesda)">
        <title>Evaluating Illumina-, Nanopore-, and PacBio-based genome assembly strategies with the bald notothen, Trematomus borchgrevinki.</title>
        <authorList>
            <person name="Rayamajhi N."/>
            <person name="Cheng C.C."/>
            <person name="Catchen J.M."/>
        </authorList>
    </citation>
    <scope>NUCLEOTIDE SEQUENCE [LARGE SCALE GENOMIC DNA]</scope>
    <source>
        <strain evidence="8">AGRC-2024</strain>
    </source>
</reference>
<keyword evidence="2 5" id="KW-0863">Zinc-finger</keyword>
<dbReference type="EMBL" id="JBIYXZ010002071">
    <property type="protein sequence ID" value="KAL3062443.1"/>
    <property type="molecule type" value="Genomic_DNA"/>
</dbReference>
<keyword evidence="9" id="KW-1185">Reference proteome</keyword>